<proteinExistence type="predicted"/>
<evidence type="ECO:0000313" key="6">
    <source>
        <dbReference type="Proteomes" id="UP000233778"/>
    </source>
</evidence>
<keyword evidence="2" id="KW-1133">Transmembrane helix</keyword>
<evidence type="ECO:0000313" key="5">
    <source>
        <dbReference type="Proteomes" id="UP000017700"/>
    </source>
</evidence>
<dbReference type="Pfam" id="PF10097">
    <property type="entry name" value="DUF2335"/>
    <property type="match status" value="1"/>
</dbReference>
<reference evidence="4" key="2">
    <citation type="submission" date="2013-09" db="EMBL/GenBank/DDBJ databases">
        <authorList>
            <person name="Wang G."/>
            <person name="Yang Y."/>
            <person name="Su Y."/>
        </authorList>
    </citation>
    <scope>NUCLEOTIDE SEQUENCE</scope>
    <source>
        <strain evidence="4">ATCC 39006</strain>
    </source>
</reference>
<reference evidence="4" key="4">
    <citation type="submission" date="2017-11" db="EMBL/GenBank/DDBJ databases">
        <title>Complete genome sequence of Serratia sp. ATCC 39006.</title>
        <authorList>
            <person name="Hampton H.G."/>
            <person name="Jackson S.A."/>
            <person name="Jauregui R."/>
            <person name="Poulter G.T.M."/>
            <person name="Salmond G.P.C."/>
            <person name="Fineran P.C."/>
        </authorList>
    </citation>
    <scope>NUCLEOTIDE SEQUENCE</scope>
    <source>
        <strain evidence="4">ATCC 39006</strain>
    </source>
</reference>
<sequence>MNAKSNKGQLRNQPVNNGNRHTQELSQKIAEQISLAVKQDPELKGKIPPEIVERLSRNQVMISRFSSTERFEGPFPHPQTLEQYNKVLPGAAERVFALTEREQLHRHGLQNTAVNGTISRDKRGQWMGYTITILVLLIAVYFAYRGNTAFAGTLITVDLVALAAIFVSGRGGNAKENQSPPST</sequence>
<dbReference type="OrthoDB" id="9182865at2"/>
<dbReference type="AlphaFoldDB" id="A0A2I5T5B2"/>
<evidence type="ECO:0000256" key="2">
    <source>
        <dbReference type="SAM" id="Phobius"/>
    </source>
</evidence>
<feature type="transmembrane region" description="Helical" evidence="2">
    <location>
        <begin position="150"/>
        <end position="169"/>
    </location>
</feature>
<dbReference type="EMBL" id="CP025084">
    <property type="protein sequence ID" value="AUH04076.1"/>
    <property type="molecule type" value="Genomic_DNA"/>
</dbReference>
<keyword evidence="2" id="KW-0472">Membrane</keyword>
<dbReference type="KEGG" id="serq:CWC46_07930"/>
<accession>A0A2I5T5B2</accession>
<dbReference type="EMBL" id="CP025085">
    <property type="protein sequence ID" value="AUG99757.1"/>
    <property type="molecule type" value="Genomic_DNA"/>
</dbReference>
<dbReference type="RefSeq" id="WP_021017405.1">
    <property type="nucleotide sequence ID" value="NZ_CP025084.1"/>
</dbReference>
<protein>
    <submittedName>
        <fullName evidence="4">DUF2335 domain-containing protein</fullName>
    </submittedName>
</protein>
<feature type="transmembrane region" description="Helical" evidence="2">
    <location>
        <begin position="126"/>
        <end position="144"/>
    </location>
</feature>
<feature type="region of interest" description="Disordered" evidence="1">
    <location>
        <begin position="1"/>
        <end position="25"/>
    </location>
</feature>
<gene>
    <name evidence="3" type="ORF">CWC46_07930</name>
    <name evidence="4" type="ORF">Ser39006_007935</name>
</gene>
<name>A0A2I5T5B2_SERS3</name>
<dbReference type="InterPro" id="IPR019284">
    <property type="entry name" value="RP532"/>
</dbReference>
<evidence type="ECO:0000313" key="4">
    <source>
        <dbReference type="EMBL" id="AUH04076.1"/>
    </source>
</evidence>
<evidence type="ECO:0000256" key="1">
    <source>
        <dbReference type="SAM" id="MobiDB-lite"/>
    </source>
</evidence>
<dbReference type="STRING" id="104623.Ser39006_04145"/>
<dbReference type="Proteomes" id="UP000017700">
    <property type="component" value="Chromosome"/>
</dbReference>
<evidence type="ECO:0000313" key="3">
    <source>
        <dbReference type="EMBL" id="AUG99757.1"/>
    </source>
</evidence>
<dbReference type="Proteomes" id="UP000233778">
    <property type="component" value="Chromosome"/>
</dbReference>
<organism evidence="4 5">
    <name type="scientific">Serratia sp. (strain ATCC 39006)</name>
    <name type="common">Prodigiosinella confusarubida</name>
    <dbReference type="NCBI Taxonomy" id="104623"/>
    <lineage>
        <taxon>Bacteria</taxon>
        <taxon>Pseudomonadati</taxon>
        <taxon>Pseudomonadota</taxon>
        <taxon>Gammaproteobacteria</taxon>
        <taxon>Enterobacterales</taxon>
        <taxon>Pectobacteriaceae</taxon>
        <taxon>Prodigiosinella</taxon>
    </lineage>
</organism>
<reference evidence="4 5" key="1">
    <citation type="journal article" date="2013" name="Genome Announc.">
        <title>Draft genome sequence of Serratia sp. strain ATCC 39006, a model bacterium for analysis of the biosynthesis and regulation of prodigiosin, a carbapenem, and gas vesicles.</title>
        <authorList>
            <person name="Fineran P.C."/>
            <person name="Iglesias Cans M.C."/>
            <person name="Ramsay J.P."/>
            <person name="Wilf N.M."/>
            <person name="Cossyleon D."/>
            <person name="McNeil M.B."/>
            <person name="Williamson N.R."/>
            <person name="Monson R.E."/>
            <person name="Becher S.A."/>
            <person name="Stanton J.A."/>
            <person name="Brugger K."/>
            <person name="Brown S.D."/>
            <person name="Salmond G.P."/>
        </authorList>
    </citation>
    <scope>NUCLEOTIDE SEQUENCE [LARGE SCALE GENOMIC DNA]</scope>
    <source>
        <strain evidence="4">ATCC 39006</strain>
        <strain evidence="5">ATCC 39006 / SC 11482</strain>
    </source>
</reference>
<reference evidence="3 6" key="3">
    <citation type="submission" date="2017-11" db="EMBL/GenBank/DDBJ databases">
        <title>Complete genome sequence of Serratia sp. ATCC 39006 LacA.</title>
        <authorList>
            <person name="Hampton H.G."/>
            <person name="Jackson S.A."/>
            <person name="Jauregui R."/>
            <person name="Poulter G.T.M."/>
            <person name="Salmond G.P.C."/>
            <person name="Fineran P.C."/>
        </authorList>
    </citation>
    <scope>NUCLEOTIDE SEQUENCE [LARGE SCALE GENOMIC DNA]</scope>
    <source>
        <strain evidence="3 6">ATCC 39006</strain>
    </source>
</reference>
<keyword evidence="5" id="KW-1185">Reference proteome</keyword>
<dbReference type="KEGG" id="sera:Ser39006_007935"/>
<keyword evidence="2" id="KW-0812">Transmembrane</keyword>